<protein>
    <submittedName>
        <fullName evidence="2">Uncharacterized protein</fullName>
    </submittedName>
</protein>
<reference evidence="2 3" key="1">
    <citation type="journal article" date="2015" name="Emerg. Microbes Infect.">
        <title>Characterization of 17 strains belonging to the Mycobacterium simiae complex and description of Mycobacterium paraense sp. nov.</title>
        <authorList>
            <person name="Fusco da Costa A.R."/>
            <person name="Fedrizzi T."/>
            <person name="Lopes M.L."/>
            <person name="Pecorari M."/>
            <person name="Oliveira da Costa W.L."/>
            <person name="Giacobazzi E."/>
            <person name="da Costa Bahia J.R."/>
            <person name="De Sanctis V."/>
            <person name="Batista Lima K.V."/>
            <person name="Bertorelli R."/>
            <person name="Grottola A."/>
            <person name="Fabio A."/>
            <person name="Mariottini A."/>
            <person name="Ferretti P."/>
            <person name="Di Leva F."/>
            <person name="Fregni Serpini G."/>
            <person name="Tagliazucchi S."/>
            <person name="Rumpianesi F."/>
            <person name="Jousson O."/>
            <person name="Segata N."/>
            <person name="Tortoli E."/>
        </authorList>
    </citation>
    <scope>NUCLEOTIDE SEQUENCE [LARGE SCALE GENOMIC DNA]</scope>
    <source>
        <strain evidence="2 3">FI-07156</strain>
    </source>
</reference>
<gene>
    <name evidence="2" type="ORF">AWB91_08960</name>
</gene>
<keyword evidence="1" id="KW-0812">Transmembrane</keyword>
<dbReference type="RefSeq" id="WP_085104879.1">
    <property type="nucleotide sequence ID" value="NZ_LQPK01000005.1"/>
</dbReference>
<feature type="transmembrane region" description="Helical" evidence="1">
    <location>
        <begin position="12"/>
        <end position="29"/>
    </location>
</feature>
<organism evidence="2 3">
    <name type="scientific">Mycobacterium paraense</name>
    <dbReference type="NCBI Taxonomy" id="767916"/>
    <lineage>
        <taxon>Bacteria</taxon>
        <taxon>Bacillati</taxon>
        <taxon>Actinomycetota</taxon>
        <taxon>Actinomycetes</taxon>
        <taxon>Mycobacteriales</taxon>
        <taxon>Mycobacteriaceae</taxon>
        <taxon>Mycobacterium</taxon>
        <taxon>Mycobacterium simiae complex</taxon>
    </lineage>
</organism>
<name>A0ABX3VTA8_9MYCO</name>
<proteinExistence type="predicted"/>
<accession>A0ABX3VTA8</accession>
<evidence type="ECO:0000313" key="3">
    <source>
        <dbReference type="Proteomes" id="UP000193801"/>
    </source>
</evidence>
<sequence length="80" mass="9061">MTEPQAPKWDGSFWVIGAYMTYALGFLWWEYAPGQPVEAMPLTGDQFEAFMFWGNDIPEMAALLIAVAVSNWRARRCAIA</sequence>
<evidence type="ECO:0000313" key="2">
    <source>
        <dbReference type="EMBL" id="ORW33246.1"/>
    </source>
</evidence>
<keyword evidence="1" id="KW-1133">Transmembrane helix</keyword>
<keyword evidence="1" id="KW-0472">Membrane</keyword>
<dbReference type="Proteomes" id="UP000193801">
    <property type="component" value="Unassembled WGS sequence"/>
</dbReference>
<dbReference type="EMBL" id="LQPK01000005">
    <property type="protein sequence ID" value="ORW33246.1"/>
    <property type="molecule type" value="Genomic_DNA"/>
</dbReference>
<keyword evidence="3" id="KW-1185">Reference proteome</keyword>
<feature type="transmembrane region" description="Helical" evidence="1">
    <location>
        <begin position="49"/>
        <end position="69"/>
    </location>
</feature>
<comment type="caution">
    <text evidence="2">The sequence shown here is derived from an EMBL/GenBank/DDBJ whole genome shotgun (WGS) entry which is preliminary data.</text>
</comment>
<evidence type="ECO:0000256" key="1">
    <source>
        <dbReference type="SAM" id="Phobius"/>
    </source>
</evidence>